<reference evidence="2" key="1">
    <citation type="journal article" date="2018" name="Algal Res.">
        <title>Characterization of plant carbon substrate utilization by Auxenochlorella protothecoides.</title>
        <authorList>
            <person name="Vogler B.W."/>
            <person name="Starkenburg S.R."/>
            <person name="Sudasinghe N."/>
            <person name="Schambach J.Y."/>
            <person name="Rollin J.A."/>
            <person name="Pattathil S."/>
            <person name="Barry A.N."/>
        </authorList>
    </citation>
    <scope>NUCLEOTIDE SEQUENCE [LARGE SCALE GENOMIC DNA]</scope>
    <source>
        <strain evidence="2">UTEX 25</strain>
    </source>
</reference>
<dbReference type="InterPro" id="IPR015946">
    <property type="entry name" value="KH_dom-like_a/b"/>
</dbReference>
<proteinExistence type="predicted"/>
<comment type="caution">
    <text evidence="1">The sequence shown here is derived from an EMBL/GenBank/DDBJ whole genome shotgun (WGS) entry which is preliminary data.</text>
</comment>
<evidence type="ECO:0000313" key="1">
    <source>
        <dbReference type="EMBL" id="RMZ54858.1"/>
    </source>
</evidence>
<gene>
    <name evidence="1" type="ORF">APUTEX25_000375</name>
</gene>
<dbReference type="Gene3D" id="3.30.300.20">
    <property type="match status" value="1"/>
</dbReference>
<accession>A0A3M7KWE9</accession>
<evidence type="ECO:0000313" key="2">
    <source>
        <dbReference type="Proteomes" id="UP000279271"/>
    </source>
</evidence>
<organism evidence="1 2">
    <name type="scientific">Auxenochlorella protothecoides</name>
    <name type="common">Green microalga</name>
    <name type="synonym">Chlorella protothecoides</name>
    <dbReference type="NCBI Taxonomy" id="3075"/>
    <lineage>
        <taxon>Eukaryota</taxon>
        <taxon>Viridiplantae</taxon>
        <taxon>Chlorophyta</taxon>
        <taxon>core chlorophytes</taxon>
        <taxon>Trebouxiophyceae</taxon>
        <taxon>Chlorellales</taxon>
        <taxon>Chlorellaceae</taxon>
        <taxon>Auxenochlorella</taxon>
    </lineage>
</organism>
<dbReference type="EMBL" id="QOKY01000172">
    <property type="protein sequence ID" value="RMZ54858.1"/>
    <property type="molecule type" value="Genomic_DNA"/>
</dbReference>
<name>A0A3M7KWE9_AUXPR</name>
<dbReference type="AlphaFoldDB" id="A0A3M7KWE9"/>
<dbReference type="InterPro" id="IPR023799">
    <property type="entry name" value="RbfA_dom_sf"/>
</dbReference>
<dbReference type="SUPFAM" id="SSF89919">
    <property type="entry name" value="Ribosome-binding factor A, RbfA"/>
    <property type="match status" value="1"/>
</dbReference>
<sequence>MEIRTVPRPDVLHRSATEIVWPASSRQEKFAAKVHRVLGNVLMHDAVLRQSLVERYGFAVEEARSIDNLKAFLLWDSYSGHEREAAKELARRKGRLRSAVAGGLGVRNAPLLVFRKSGMSSEEARLESVLEGLAIEDLPSQRGF</sequence>
<dbReference type="Proteomes" id="UP000279271">
    <property type="component" value="Unassembled WGS sequence"/>
</dbReference>
<protein>
    <submittedName>
        <fullName evidence="1">Uncharacterized protein</fullName>
    </submittedName>
</protein>